<protein>
    <submittedName>
        <fullName evidence="1">tRNA (Adenine(22)-N(1))-methyltransferase TrmK</fullName>
    </submittedName>
</protein>
<dbReference type="Pfam" id="PF12847">
    <property type="entry name" value="Methyltransf_18"/>
    <property type="match status" value="1"/>
</dbReference>
<dbReference type="PANTHER" id="PTHR38451">
    <property type="entry name" value="TRNA (ADENINE(22)-N(1))-METHYLTRANSFERASE"/>
    <property type="match status" value="1"/>
</dbReference>
<proteinExistence type="predicted"/>
<evidence type="ECO:0000313" key="2">
    <source>
        <dbReference type="Proteomes" id="UP001595840"/>
    </source>
</evidence>
<dbReference type="PANTHER" id="PTHR38451:SF1">
    <property type="entry name" value="TRNA (ADENINE(22)-N(1))-METHYLTRANSFERASE"/>
    <property type="match status" value="1"/>
</dbReference>
<dbReference type="InterPro" id="IPR029063">
    <property type="entry name" value="SAM-dependent_MTases_sf"/>
</dbReference>
<accession>A0ABV8V654</accession>
<sequence length="252" mass="28532">MNCYNGAKPTKCISLIDTMEKTLVTPQPRVRLKPRLKRLFDLIQTHAELYDTVWDCCCDHGYLGVKLLRKQVVPRVEFVDCVAHLMTDLRSRLGEFNTQHYGVTCADAGSIALDSSHRHLVVLAGIGGELAASIIGNIIGRYQAQRIDFLLCPNTAQYQLREFLIANNFKLLEESFIKEKRWNYEILHVSYQNPAAQTAISAIGQHWQAKNQDHHAYLAKMAKHYSDQAKNCSSGKAQKVAALYRAQAEQLE</sequence>
<reference evidence="2" key="1">
    <citation type="journal article" date="2019" name="Int. J. Syst. Evol. Microbiol.">
        <title>The Global Catalogue of Microorganisms (GCM) 10K type strain sequencing project: providing services to taxonomists for standard genome sequencing and annotation.</title>
        <authorList>
            <consortium name="The Broad Institute Genomics Platform"/>
            <consortium name="The Broad Institute Genome Sequencing Center for Infectious Disease"/>
            <person name="Wu L."/>
            <person name="Ma J."/>
        </authorList>
    </citation>
    <scope>NUCLEOTIDE SEQUENCE [LARGE SCALE GENOMIC DNA]</scope>
    <source>
        <strain evidence="2">CECT 8570</strain>
    </source>
</reference>
<dbReference type="EMBL" id="JBHSCX010000020">
    <property type="protein sequence ID" value="MFC4363380.1"/>
    <property type="molecule type" value="Genomic_DNA"/>
</dbReference>
<organism evidence="1 2">
    <name type="scientific">Simiduia curdlanivorans</name>
    <dbReference type="NCBI Taxonomy" id="1492769"/>
    <lineage>
        <taxon>Bacteria</taxon>
        <taxon>Pseudomonadati</taxon>
        <taxon>Pseudomonadota</taxon>
        <taxon>Gammaproteobacteria</taxon>
        <taxon>Cellvibrionales</taxon>
        <taxon>Cellvibrionaceae</taxon>
        <taxon>Simiduia</taxon>
    </lineage>
</organism>
<dbReference type="RefSeq" id="WP_290261127.1">
    <property type="nucleotide sequence ID" value="NZ_JAUFQG010000004.1"/>
</dbReference>
<comment type="caution">
    <text evidence="1">The sequence shown here is derived from an EMBL/GenBank/DDBJ whole genome shotgun (WGS) entry which is preliminary data.</text>
</comment>
<dbReference type="Proteomes" id="UP001595840">
    <property type="component" value="Unassembled WGS sequence"/>
</dbReference>
<keyword evidence="2" id="KW-1185">Reference proteome</keyword>
<gene>
    <name evidence="1" type="ORF">ACFOX3_13775</name>
</gene>
<dbReference type="Gene3D" id="3.40.50.150">
    <property type="entry name" value="Vaccinia Virus protein VP39"/>
    <property type="match status" value="1"/>
</dbReference>
<evidence type="ECO:0000313" key="1">
    <source>
        <dbReference type="EMBL" id="MFC4363380.1"/>
    </source>
</evidence>
<name>A0ABV8V654_9GAMM</name>